<dbReference type="OrthoDB" id="3089at2759"/>
<evidence type="ECO:0000256" key="6">
    <source>
        <dbReference type="SAM" id="SignalP"/>
    </source>
</evidence>
<keyword evidence="3" id="KW-1015">Disulfide bond</keyword>
<accession>A0A8H5MCA5</accession>
<feature type="signal peptide" evidence="6">
    <location>
        <begin position="1"/>
        <end position="23"/>
    </location>
</feature>
<evidence type="ECO:0000313" key="8">
    <source>
        <dbReference type="EMBL" id="KAF5388614.1"/>
    </source>
</evidence>
<dbReference type="InterPro" id="IPR001461">
    <property type="entry name" value="Aspartic_peptidase_A1"/>
</dbReference>
<dbReference type="AlphaFoldDB" id="A0A8H5MCA5"/>
<dbReference type="PANTHER" id="PTHR47966">
    <property type="entry name" value="BETA-SITE APP-CLEAVING ENZYME, ISOFORM A-RELATED"/>
    <property type="match status" value="1"/>
</dbReference>
<dbReference type="Proteomes" id="UP000518752">
    <property type="component" value="Unassembled WGS sequence"/>
</dbReference>
<keyword evidence="5" id="KW-0812">Transmembrane</keyword>
<keyword evidence="9" id="KW-1185">Reference proteome</keyword>
<feature type="region of interest" description="Disordered" evidence="4">
    <location>
        <begin position="522"/>
        <end position="545"/>
    </location>
</feature>
<feature type="disulfide bond" evidence="3">
    <location>
        <begin position="99"/>
        <end position="104"/>
    </location>
</feature>
<evidence type="ECO:0000256" key="4">
    <source>
        <dbReference type="SAM" id="MobiDB-lite"/>
    </source>
</evidence>
<keyword evidence="5" id="KW-1133">Transmembrane helix</keyword>
<dbReference type="InterPro" id="IPR034164">
    <property type="entry name" value="Pepsin-like_dom"/>
</dbReference>
<keyword evidence="5" id="KW-0472">Membrane</keyword>
<feature type="transmembrane region" description="Helical" evidence="5">
    <location>
        <begin position="586"/>
        <end position="603"/>
    </location>
</feature>
<dbReference type="PANTHER" id="PTHR47966:SF51">
    <property type="entry name" value="BETA-SITE APP-CLEAVING ENZYME, ISOFORM A-RELATED"/>
    <property type="match status" value="1"/>
</dbReference>
<dbReference type="InterPro" id="IPR033121">
    <property type="entry name" value="PEPTIDASE_A1"/>
</dbReference>
<dbReference type="EMBL" id="JAACJN010000028">
    <property type="protein sequence ID" value="KAF5388614.1"/>
    <property type="molecule type" value="Genomic_DNA"/>
</dbReference>
<dbReference type="GO" id="GO:0004190">
    <property type="term" value="F:aspartic-type endopeptidase activity"/>
    <property type="evidence" value="ECO:0007669"/>
    <property type="project" value="InterPro"/>
</dbReference>
<feature type="compositionally biased region" description="Low complexity" evidence="4">
    <location>
        <begin position="522"/>
        <end position="544"/>
    </location>
</feature>
<dbReference type="InterPro" id="IPR021109">
    <property type="entry name" value="Peptidase_aspartic_dom_sf"/>
</dbReference>
<evidence type="ECO:0000313" key="9">
    <source>
        <dbReference type="Proteomes" id="UP000518752"/>
    </source>
</evidence>
<comment type="caution">
    <text evidence="8">The sequence shown here is derived from an EMBL/GenBank/DDBJ whole genome shotgun (WGS) entry which is preliminary data.</text>
</comment>
<keyword evidence="6" id="KW-0732">Signal</keyword>
<evidence type="ECO:0000256" key="1">
    <source>
        <dbReference type="ARBA" id="ARBA00007447"/>
    </source>
</evidence>
<feature type="active site" evidence="2">
    <location>
        <position position="327"/>
    </location>
</feature>
<comment type="similarity">
    <text evidence="1">Belongs to the peptidase A1 family.</text>
</comment>
<organism evidence="8 9">
    <name type="scientific">Collybiopsis confluens</name>
    <dbReference type="NCBI Taxonomy" id="2823264"/>
    <lineage>
        <taxon>Eukaryota</taxon>
        <taxon>Fungi</taxon>
        <taxon>Dikarya</taxon>
        <taxon>Basidiomycota</taxon>
        <taxon>Agaricomycotina</taxon>
        <taxon>Agaricomycetes</taxon>
        <taxon>Agaricomycetidae</taxon>
        <taxon>Agaricales</taxon>
        <taxon>Marasmiineae</taxon>
        <taxon>Omphalotaceae</taxon>
        <taxon>Collybiopsis</taxon>
    </lineage>
</organism>
<evidence type="ECO:0000256" key="3">
    <source>
        <dbReference type="PIRSR" id="PIRSR601461-2"/>
    </source>
</evidence>
<feature type="active site" evidence="2">
    <location>
        <position position="86"/>
    </location>
</feature>
<dbReference type="Pfam" id="PF00026">
    <property type="entry name" value="Asp"/>
    <property type="match status" value="1"/>
</dbReference>
<dbReference type="PROSITE" id="PS51767">
    <property type="entry name" value="PEPTIDASE_A1"/>
    <property type="match status" value="1"/>
</dbReference>
<proteinExistence type="inferred from homology"/>
<evidence type="ECO:0000259" key="7">
    <source>
        <dbReference type="PROSITE" id="PS51767"/>
    </source>
</evidence>
<dbReference type="GO" id="GO:0006508">
    <property type="term" value="P:proteolysis"/>
    <property type="evidence" value="ECO:0007669"/>
    <property type="project" value="InterPro"/>
</dbReference>
<dbReference type="Gene3D" id="2.40.70.10">
    <property type="entry name" value="Acid Proteases"/>
    <property type="match status" value="2"/>
</dbReference>
<reference evidence="8 9" key="1">
    <citation type="journal article" date="2020" name="ISME J.">
        <title>Uncovering the hidden diversity of litter-decomposition mechanisms in mushroom-forming fungi.</title>
        <authorList>
            <person name="Floudas D."/>
            <person name="Bentzer J."/>
            <person name="Ahren D."/>
            <person name="Johansson T."/>
            <person name="Persson P."/>
            <person name="Tunlid A."/>
        </authorList>
    </citation>
    <scope>NUCLEOTIDE SEQUENCE [LARGE SCALE GENOMIC DNA]</scope>
    <source>
        <strain evidence="8 9">CBS 406.79</strain>
    </source>
</reference>
<protein>
    <recommendedName>
        <fullName evidence="7">Peptidase A1 domain-containing protein</fullName>
    </recommendedName>
</protein>
<feature type="domain" description="Peptidase A1" evidence="7">
    <location>
        <begin position="70"/>
        <end position="449"/>
    </location>
</feature>
<evidence type="ECO:0000256" key="5">
    <source>
        <dbReference type="SAM" id="Phobius"/>
    </source>
</evidence>
<evidence type="ECO:0000256" key="2">
    <source>
        <dbReference type="PIRSR" id="PIRSR601461-1"/>
    </source>
</evidence>
<dbReference type="SUPFAM" id="SSF50630">
    <property type="entry name" value="Acid proteases"/>
    <property type="match status" value="1"/>
</dbReference>
<gene>
    <name evidence="8" type="ORF">D9757_004803</name>
</gene>
<dbReference type="PRINTS" id="PR00792">
    <property type="entry name" value="PEPSIN"/>
</dbReference>
<feature type="chain" id="PRO_5034742906" description="Peptidase A1 domain-containing protein" evidence="6">
    <location>
        <begin position="24"/>
        <end position="604"/>
    </location>
</feature>
<sequence length="604" mass="62340">MPSFSFTLSSLYVFALTTGLGHAFPIPNFPRSKRGVGLDIPFHRVRSPALGRRAGVSGEMGLGDNSDLLYTVPIQLGSTLTAVHLDTGSSDLWVTSSACTTASCGQLTATSYQLSSFNDSGSSVLLNYGDSTTGTKASGPIGFDTATLAGIAIQGQTFAAVNSTTNTVVQNGAAGIFGLGFPSGSSIQAAVVQSQTGTLNFTDAFVSSTYKYGPLLSRIASTNQLQDDVFAIALQRNQIDDSVNNGTLTIGKLPDGVDNSSLTWVPVRLYNPSEGGLTPPSFAPNEVYPFRWEIDIDGVYLDGQLLSTSTVPATGGVDSSRVSALIDTGNSLIRGPSDVVNDILTTVSPNFSPSSSNSVPLLPCNSAHSLAFQIGGKMFPVDPRDFVSDTRSTNTKTCAASNVVSTDPPSVGALFRWSLGDPFLKSTIVAFHYGNLTHPSVDPPRIGFLSTVPANADALLTQAVADAQSAGSFEQTTELAPTASAAAEADNAVTLVPTAPPSAIVASSTAASSAAATVSISNGNSDNNSSPGSSNSSSTNKSTNAARSMRLGGANSLQSLCSVPQTRGRGRQQDVLRRMTGLMGNWNTSAFLGIGVALLAMVIT</sequence>
<dbReference type="CDD" id="cd05471">
    <property type="entry name" value="pepsin_like"/>
    <property type="match status" value="1"/>
</dbReference>
<name>A0A8H5MCA5_9AGAR</name>